<keyword evidence="1" id="KW-0472">Membrane</keyword>
<dbReference type="eggNOG" id="ENOG5032C3V">
    <property type="taxonomic scope" value="Bacteria"/>
</dbReference>
<gene>
    <name evidence="2" type="ordered locus">Jden_2127</name>
</gene>
<dbReference type="EMBL" id="CP001706">
    <property type="protein sequence ID" value="ACV09764.1"/>
    <property type="molecule type" value="Genomic_DNA"/>
</dbReference>
<sequence length="163" mass="18181">MSDQKEPPDKLSALIALYQSGAITLEEFKREKEKLEAATPEIVATTLPGDEKPNSTWKWIVWPIGIVAALAFFGSLGDDDAKDDEVRDWEVTSMCEQWVDKQLKAPSTAKYSDQVVKSTGVLKWEVTGAVDSENSFGAMIRNEWTCSIYLDGDTFRGRVSVQE</sequence>
<accession>C7R140</accession>
<keyword evidence="1" id="KW-0812">Transmembrane</keyword>
<feature type="transmembrane region" description="Helical" evidence="1">
    <location>
        <begin position="59"/>
        <end position="77"/>
    </location>
</feature>
<dbReference type="OrthoDB" id="4485548at2"/>
<dbReference type="HOGENOM" id="CLU_1624893_0_0_11"/>
<evidence type="ECO:0000313" key="2">
    <source>
        <dbReference type="EMBL" id="ACV09764.1"/>
    </source>
</evidence>
<name>C7R140_JONDD</name>
<dbReference type="RefSeq" id="WP_015772392.1">
    <property type="nucleotide sequence ID" value="NC_013174.1"/>
</dbReference>
<keyword evidence="3" id="KW-1185">Reference proteome</keyword>
<evidence type="ECO:0000256" key="1">
    <source>
        <dbReference type="SAM" id="Phobius"/>
    </source>
</evidence>
<dbReference type="Proteomes" id="UP000000628">
    <property type="component" value="Chromosome"/>
</dbReference>
<reference evidence="2 3" key="1">
    <citation type="journal article" date="2009" name="Stand. Genomic Sci.">
        <title>Complete genome sequence of Jonesia denitrificans type strain (Prevot 55134).</title>
        <authorList>
            <person name="Pukall R."/>
            <person name="Gehrich-Schroter G."/>
            <person name="Lapidus A."/>
            <person name="Nolan M."/>
            <person name="Glavina Del Rio T."/>
            <person name="Lucas S."/>
            <person name="Chen F."/>
            <person name="Tice H."/>
            <person name="Pitluck S."/>
            <person name="Cheng J.F."/>
            <person name="Copeland A."/>
            <person name="Saunders E."/>
            <person name="Brettin T."/>
            <person name="Detter J.C."/>
            <person name="Bruce D."/>
            <person name="Goodwin L."/>
            <person name="Pati A."/>
            <person name="Ivanova N."/>
            <person name="Mavromatis K."/>
            <person name="Ovchinnikova G."/>
            <person name="Chen A."/>
            <person name="Palaniappan K."/>
            <person name="Land M."/>
            <person name="Hauser L."/>
            <person name="Chang Y.J."/>
            <person name="Jeffries C.D."/>
            <person name="Chain P."/>
            <person name="Goker M."/>
            <person name="Bristow J."/>
            <person name="Eisen J.A."/>
            <person name="Markowitz V."/>
            <person name="Hugenholtz P."/>
            <person name="Kyrpides N.C."/>
            <person name="Klenk H.P."/>
            <person name="Han C."/>
        </authorList>
    </citation>
    <scope>NUCLEOTIDE SEQUENCE [LARGE SCALE GENOMIC DNA]</scope>
    <source>
        <strain evidence="3">ATCC 14870 / DSM 20603 / BCRC 15368 / CIP 55.134 / JCM 11481 / NBRC 15587 / NCTC 10816 / Prevot 55134</strain>
    </source>
</reference>
<dbReference type="STRING" id="471856.Jden_2127"/>
<proteinExistence type="predicted"/>
<protein>
    <recommendedName>
        <fullName evidence="4">SHOCT domain-containing protein</fullName>
    </recommendedName>
</protein>
<evidence type="ECO:0000313" key="3">
    <source>
        <dbReference type="Proteomes" id="UP000000628"/>
    </source>
</evidence>
<dbReference type="AlphaFoldDB" id="C7R140"/>
<organism evidence="2 3">
    <name type="scientific">Jonesia denitrificans (strain ATCC 14870 / DSM 20603 / BCRC 15368 / CIP 55.134 / JCM 11481 / NBRC 15587 / NCTC 10816 / Prevot 55134)</name>
    <name type="common">Listeria denitrificans</name>
    <dbReference type="NCBI Taxonomy" id="471856"/>
    <lineage>
        <taxon>Bacteria</taxon>
        <taxon>Bacillati</taxon>
        <taxon>Actinomycetota</taxon>
        <taxon>Actinomycetes</taxon>
        <taxon>Micrococcales</taxon>
        <taxon>Jonesiaceae</taxon>
        <taxon>Jonesia</taxon>
    </lineage>
</organism>
<dbReference type="KEGG" id="jde:Jden_2127"/>
<keyword evidence="1" id="KW-1133">Transmembrane helix</keyword>
<evidence type="ECO:0008006" key="4">
    <source>
        <dbReference type="Google" id="ProtNLM"/>
    </source>
</evidence>